<dbReference type="OrthoDB" id="9901185at2"/>
<feature type="compositionally biased region" description="Basic and acidic residues" evidence="1">
    <location>
        <begin position="40"/>
        <end position="65"/>
    </location>
</feature>
<dbReference type="Proteomes" id="UP000234433">
    <property type="component" value="Unassembled WGS sequence"/>
</dbReference>
<name>A0A2H1KER5_9MICO</name>
<evidence type="ECO:0000256" key="1">
    <source>
        <dbReference type="SAM" id="MobiDB-lite"/>
    </source>
</evidence>
<dbReference type="EMBL" id="FXZD01000007">
    <property type="protein sequence ID" value="SMX98068.1"/>
    <property type="molecule type" value="Genomic_DNA"/>
</dbReference>
<dbReference type="RefSeq" id="WP_101620435.1">
    <property type="nucleotide sequence ID" value="NZ_FXZD01000007.1"/>
</dbReference>
<sequence>MKKYTVRMGGYDMQMQLTDEDARARGLLAAEKPAPVAETKMVDPENKAAPEEPKRGRPRIQRDED</sequence>
<evidence type="ECO:0000313" key="2">
    <source>
        <dbReference type="EMBL" id="SMX98068.1"/>
    </source>
</evidence>
<organism evidence="2 3">
    <name type="scientific">Brevibacterium antiquum CNRZ 918</name>
    <dbReference type="NCBI Taxonomy" id="1255637"/>
    <lineage>
        <taxon>Bacteria</taxon>
        <taxon>Bacillati</taxon>
        <taxon>Actinomycetota</taxon>
        <taxon>Actinomycetes</taxon>
        <taxon>Micrococcales</taxon>
        <taxon>Brevibacteriaceae</taxon>
        <taxon>Brevibacterium</taxon>
    </lineage>
</organism>
<protein>
    <submittedName>
        <fullName evidence="2">Uncharacterized protein</fullName>
    </submittedName>
</protein>
<evidence type="ECO:0000313" key="3">
    <source>
        <dbReference type="Proteomes" id="UP000234433"/>
    </source>
</evidence>
<accession>A0A2H1KER5</accession>
<gene>
    <name evidence="2" type="ORF">BANT918_02389</name>
</gene>
<proteinExistence type="predicted"/>
<dbReference type="AlphaFoldDB" id="A0A2H1KER5"/>
<reference evidence="2 3" key="1">
    <citation type="submission" date="2017-03" db="EMBL/GenBank/DDBJ databases">
        <authorList>
            <person name="Afonso C.L."/>
            <person name="Miller P.J."/>
            <person name="Scott M.A."/>
            <person name="Spackman E."/>
            <person name="Goraichik I."/>
            <person name="Dimitrov K.M."/>
            <person name="Suarez D.L."/>
            <person name="Swayne D.E."/>
        </authorList>
    </citation>
    <scope>NUCLEOTIDE SEQUENCE [LARGE SCALE GENOMIC DNA]</scope>
    <source>
        <strain evidence="2 3">CNRZ 918</strain>
    </source>
</reference>
<feature type="region of interest" description="Disordered" evidence="1">
    <location>
        <begin position="31"/>
        <end position="65"/>
    </location>
</feature>